<dbReference type="InterPro" id="IPR036955">
    <property type="entry name" value="AP2/ERF_dom_sf"/>
</dbReference>
<dbReference type="SMART" id="SM00380">
    <property type="entry name" value="AP2"/>
    <property type="match status" value="1"/>
</dbReference>
<proteinExistence type="predicted"/>
<dbReference type="InterPro" id="IPR001471">
    <property type="entry name" value="AP2/ERF_dom"/>
</dbReference>
<dbReference type="OrthoDB" id="550275at2759"/>
<feature type="compositionally biased region" description="Acidic residues" evidence="6">
    <location>
        <begin position="193"/>
        <end position="211"/>
    </location>
</feature>
<reference evidence="8" key="1">
    <citation type="submission" date="2021-02" db="EMBL/GenBank/DDBJ databases">
        <title>First Annotated Genome of the Yellow-green Alga Tribonema minus.</title>
        <authorList>
            <person name="Mahan K.M."/>
        </authorList>
    </citation>
    <scope>NUCLEOTIDE SEQUENCE</scope>
    <source>
        <strain evidence="8">UTEX B ZZ1240</strain>
    </source>
</reference>
<evidence type="ECO:0000256" key="3">
    <source>
        <dbReference type="ARBA" id="ARBA00023125"/>
    </source>
</evidence>
<dbReference type="Gene3D" id="3.30.730.10">
    <property type="entry name" value="AP2/ERF domain"/>
    <property type="match status" value="1"/>
</dbReference>
<accession>A0A835Z3I9</accession>
<feature type="compositionally biased region" description="Low complexity" evidence="6">
    <location>
        <begin position="84"/>
        <end position="94"/>
    </location>
</feature>
<feature type="region of interest" description="Disordered" evidence="6">
    <location>
        <begin position="134"/>
        <end position="216"/>
    </location>
</feature>
<dbReference type="GO" id="GO:0005634">
    <property type="term" value="C:nucleus"/>
    <property type="evidence" value="ECO:0007669"/>
    <property type="project" value="UniProtKB-SubCell"/>
</dbReference>
<evidence type="ECO:0000256" key="5">
    <source>
        <dbReference type="ARBA" id="ARBA00023242"/>
    </source>
</evidence>
<evidence type="ECO:0000313" key="9">
    <source>
        <dbReference type="Proteomes" id="UP000664859"/>
    </source>
</evidence>
<evidence type="ECO:0000256" key="4">
    <source>
        <dbReference type="ARBA" id="ARBA00023163"/>
    </source>
</evidence>
<sequence>MTANNMIPNRNMPTETEACARPFPPFFKPMTSFGQDLSGMLLPSFTMPLLKQQHHQGGPLAAAAACPRRGRGNSFESLSDDTRSVSSCSSPSVSDAEEEYEPHAAATLNTAAPRREWAVLLAAIEVAFAELPLESSSSTPQAWGTGAAAAAAADSRPATPGKRRSPTSAYGTAKRSRAATARGSRFREAYVVDGDDDDDSSAQEEEDDGEFDAAYVGSGGGGVPVAQASGRRGPRGQSRFKGVCITRAGKWRAVIYIGRKQKYLGVYDSELQAARAYNDSALEHFGAGAKLNKLPAAKHA</sequence>
<dbReference type="SUPFAM" id="SSF54171">
    <property type="entry name" value="DNA-binding domain"/>
    <property type="match status" value="1"/>
</dbReference>
<keyword evidence="4" id="KW-0804">Transcription</keyword>
<organism evidence="8 9">
    <name type="scientific">Tribonema minus</name>
    <dbReference type="NCBI Taxonomy" id="303371"/>
    <lineage>
        <taxon>Eukaryota</taxon>
        <taxon>Sar</taxon>
        <taxon>Stramenopiles</taxon>
        <taxon>Ochrophyta</taxon>
        <taxon>PX clade</taxon>
        <taxon>Xanthophyceae</taxon>
        <taxon>Tribonematales</taxon>
        <taxon>Tribonemataceae</taxon>
        <taxon>Tribonema</taxon>
    </lineage>
</organism>
<name>A0A835Z3I9_9STRA</name>
<keyword evidence="9" id="KW-1185">Reference proteome</keyword>
<dbReference type="EMBL" id="JAFCMP010000127">
    <property type="protein sequence ID" value="KAG5185534.1"/>
    <property type="molecule type" value="Genomic_DNA"/>
</dbReference>
<evidence type="ECO:0000256" key="2">
    <source>
        <dbReference type="ARBA" id="ARBA00023015"/>
    </source>
</evidence>
<dbReference type="AlphaFoldDB" id="A0A835Z3I9"/>
<feature type="domain" description="AP2/ERF" evidence="7">
    <location>
        <begin position="239"/>
        <end position="294"/>
    </location>
</feature>
<dbReference type="GO" id="GO:0003677">
    <property type="term" value="F:DNA binding"/>
    <property type="evidence" value="ECO:0007669"/>
    <property type="project" value="UniProtKB-KW"/>
</dbReference>
<dbReference type="InterPro" id="IPR016177">
    <property type="entry name" value="DNA-bd_dom_sf"/>
</dbReference>
<evidence type="ECO:0000313" key="8">
    <source>
        <dbReference type="EMBL" id="KAG5185534.1"/>
    </source>
</evidence>
<dbReference type="GO" id="GO:0003700">
    <property type="term" value="F:DNA-binding transcription factor activity"/>
    <property type="evidence" value="ECO:0007669"/>
    <property type="project" value="InterPro"/>
</dbReference>
<evidence type="ECO:0000256" key="6">
    <source>
        <dbReference type="SAM" id="MobiDB-lite"/>
    </source>
</evidence>
<keyword evidence="3" id="KW-0238">DNA-binding</keyword>
<evidence type="ECO:0000259" key="7">
    <source>
        <dbReference type="PROSITE" id="PS51032"/>
    </source>
</evidence>
<dbReference type="PROSITE" id="PS51032">
    <property type="entry name" value="AP2_ERF"/>
    <property type="match status" value="1"/>
</dbReference>
<comment type="caution">
    <text evidence="8">The sequence shown here is derived from an EMBL/GenBank/DDBJ whole genome shotgun (WGS) entry which is preliminary data.</text>
</comment>
<keyword evidence="5" id="KW-0539">Nucleus</keyword>
<evidence type="ECO:0000256" key="1">
    <source>
        <dbReference type="ARBA" id="ARBA00004123"/>
    </source>
</evidence>
<dbReference type="Proteomes" id="UP000664859">
    <property type="component" value="Unassembled WGS sequence"/>
</dbReference>
<keyword evidence="2" id="KW-0805">Transcription regulation</keyword>
<protein>
    <recommendedName>
        <fullName evidence="7">AP2/ERF domain-containing protein</fullName>
    </recommendedName>
</protein>
<comment type="subcellular location">
    <subcellularLocation>
        <location evidence="1">Nucleus</location>
    </subcellularLocation>
</comment>
<gene>
    <name evidence="8" type="ORF">JKP88DRAFT_311817</name>
</gene>
<feature type="region of interest" description="Disordered" evidence="6">
    <location>
        <begin position="61"/>
        <end position="102"/>
    </location>
</feature>